<protein>
    <submittedName>
        <fullName evidence="1">Uncharacterized protein</fullName>
    </submittedName>
</protein>
<gene>
    <name evidence="1" type="ordered locus">Xaut_3425</name>
</gene>
<sequence>MSERSPSRRSLLKGATAALLTVPATITALEADPLRALVAAYRDECARLNAIPGDIPDDEPTPVWEALNEGPLPVAATKEGAMDALRLAIEMHKDFTYTKAVPNLMQAALGFLEGGIS</sequence>
<dbReference type="PROSITE" id="PS51318">
    <property type="entry name" value="TAT"/>
    <property type="match status" value="1"/>
</dbReference>
<keyword evidence="2" id="KW-1185">Reference proteome</keyword>
<name>A7IKW1_XANP2</name>
<dbReference type="InterPro" id="IPR006311">
    <property type="entry name" value="TAT_signal"/>
</dbReference>
<evidence type="ECO:0000313" key="2">
    <source>
        <dbReference type="Proteomes" id="UP000002417"/>
    </source>
</evidence>
<evidence type="ECO:0000313" key="1">
    <source>
        <dbReference type="EMBL" id="ABS68654.1"/>
    </source>
</evidence>
<dbReference type="STRING" id="78245.Xaut_3425"/>
<organism evidence="1 2">
    <name type="scientific">Xanthobacter autotrophicus (strain ATCC BAA-1158 / Py2)</name>
    <dbReference type="NCBI Taxonomy" id="78245"/>
    <lineage>
        <taxon>Bacteria</taxon>
        <taxon>Pseudomonadati</taxon>
        <taxon>Pseudomonadota</taxon>
        <taxon>Alphaproteobacteria</taxon>
        <taxon>Hyphomicrobiales</taxon>
        <taxon>Xanthobacteraceae</taxon>
        <taxon>Xanthobacter</taxon>
    </lineage>
</organism>
<dbReference type="AlphaFoldDB" id="A7IKW1"/>
<reference evidence="1 2" key="1">
    <citation type="submission" date="2007-07" db="EMBL/GenBank/DDBJ databases">
        <title>Complete sequence of chromosome of Xanthobacter autotrophicus Py2.</title>
        <authorList>
            <consortium name="US DOE Joint Genome Institute"/>
            <person name="Copeland A."/>
            <person name="Lucas S."/>
            <person name="Lapidus A."/>
            <person name="Barry K."/>
            <person name="Glavina del Rio T."/>
            <person name="Hammon N."/>
            <person name="Israni S."/>
            <person name="Dalin E."/>
            <person name="Tice H."/>
            <person name="Pitluck S."/>
            <person name="Sims D."/>
            <person name="Brettin T."/>
            <person name="Bruce D."/>
            <person name="Detter J.C."/>
            <person name="Han C."/>
            <person name="Tapia R."/>
            <person name="Brainard J."/>
            <person name="Schmutz J."/>
            <person name="Larimer F."/>
            <person name="Land M."/>
            <person name="Hauser L."/>
            <person name="Kyrpides N."/>
            <person name="Kim E."/>
            <person name="Ensigns S.A."/>
            <person name="Richardson P."/>
        </authorList>
    </citation>
    <scope>NUCLEOTIDE SEQUENCE [LARGE SCALE GENOMIC DNA]</scope>
    <source>
        <strain evidence="2">ATCC BAA-1158 / Py2</strain>
    </source>
</reference>
<dbReference type="KEGG" id="xau:Xaut_3425"/>
<dbReference type="HOGENOM" id="CLU_2083935_0_0_5"/>
<dbReference type="OrthoDB" id="8098202at2"/>
<dbReference type="EMBL" id="CP000781">
    <property type="protein sequence ID" value="ABS68654.1"/>
    <property type="molecule type" value="Genomic_DNA"/>
</dbReference>
<accession>A7IKW1</accession>
<dbReference type="Proteomes" id="UP000002417">
    <property type="component" value="Chromosome"/>
</dbReference>
<proteinExistence type="predicted"/>